<dbReference type="Proteomes" id="UP001057452">
    <property type="component" value="Chromosome 4"/>
</dbReference>
<comment type="caution">
    <text evidence="1">The sequence shown here is derived from an EMBL/GenBank/DDBJ whole genome shotgun (WGS) entry which is preliminary data.</text>
</comment>
<name>A0ACB9XP68_CHAAC</name>
<accession>A0ACB9XP68</accession>
<protein>
    <submittedName>
        <fullName evidence="1">Uncharacterized protein</fullName>
    </submittedName>
</protein>
<sequence length="683" mass="76870">MLLEEQYYQTGEGTPNQIWEGDVNHNAEVKKSPAKTSASASGSSSRWSKEEKDLFEEGLVKSYARQYFKHKVKSEPRAAAPSAGPSAPLQPPQPTSSHASMLTNTVRIERLSDEEDEEVDITDDLSEDGDAKPQVVIKTEICEPEQPQSSEIQKDSEEQNHLTETRDQPSPRSLSPQSPQLSPSSSEKTSVTGIDEKDNEREYLQPENVQAAAQTDLEQMTDEIKGQSSQSKNSAKWDQLEEACGDGTDSADKTEQNSKLHPGSMVKDQAQVPEQDIGPPWTEELRRCKLHRENTHLPGAHRSYNFNCEQAVYNRPRVLDRSKHKEGKDVLEAYQIAQRLQSMVASQCRELALRREEMKKHPKPCKIPRFKGSFDPFQLIPCRYFGEDVQEPFQVIVCAETLLIMDMHAHVSRGEVIGLLGGLFNEEDRVLKICAAEPCNSVSTGLQCEMDPVSQTQACDVLSNLGFSVVGWYHSHPTFHPNPSVRDITTQDQFQSYFSRGGAPFIGMIVKLPYRFDFLSSQDIPDWEQTWRRAQWIIHKYSQTPWSVKMDRCFRKDSTLTFLEKMLSSLARYLEPLPDEEGDPFLTRIQALFQSDFISKQQPPDQEEGESLNISSRPVDSDDFAFDQLISEDRPPEGGRGSDPESGRASGSSVQTTDTSSEMNSSTVLHLGSVLSSEHDYLL</sequence>
<reference evidence="1" key="1">
    <citation type="submission" date="2022-05" db="EMBL/GenBank/DDBJ databases">
        <title>Chromosome-level genome of Chaenocephalus aceratus.</title>
        <authorList>
            <person name="Park H."/>
        </authorList>
    </citation>
    <scope>NUCLEOTIDE SEQUENCE</scope>
    <source>
        <strain evidence="1">KU_202001</strain>
    </source>
</reference>
<evidence type="ECO:0000313" key="1">
    <source>
        <dbReference type="EMBL" id="KAI4828763.1"/>
    </source>
</evidence>
<organism evidence="1 2">
    <name type="scientific">Chaenocephalus aceratus</name>
    <name type="common">Blackfin icefish</name>
    <name type="synonym">Chaenichthys aceratus</name>
    <dbReference type="NCBI Taxonomy" id="36190"/>
    <lineage>
        <taxon>Eukaryota</taxon>
        <taxon>Metazoa</taxon>
        <taxon>Chordata</taxon>
        <taxon>Craniata</taxon>
        <taxon>Vertebrata</taxon>
        <taxon>Euteleostomi</taxon>
        <taxon>Actinopterygii</taxon>
        <taxon>Neopterygii</taxon>
        <taxon>Teleostei</taxon>
        <taxon>Neoteleostei</taxon>
        <taxon>Acanthomorphata</taxon>
        <taxon>Eupercaria</taxon>
        <taxon>Perciformes</taxon>
        <taxon>Notothenioidei</taxon>
        <taxon>Channichthyidae</taxon>
        <taxon>Chaenocephalus</taxon>
    </lineage>
</organism>
<gene>
    <name evidence="1" type="ORF">KUCAC02_022839</name>
</gene>
<keyword evidence="2" id="KW-1185">Reference proteome</keyword>
<dbReference type="EMBL" id="CM043788">
    <property type="protein sequence ID" value="KAI4828763.1"/>
    <property type="molecule type" value="Genomic_DNA"/>
</dbReference>
<evidence type="ECO:0000313" key="2">
    <source>
        <dbReference type="Proteomes" id="UP001057452"/>
    </source>
</evidence>
<proteinExistence type="predicted"/>